<dbReference type="InterPro" id="IPR022272">
    <property type="entry name" value="Lipocalin_CS"/>
</dbReference>
<dbReference type="OrthoDB" id="9923952at2759"/>
<evidence type="ECO:0000256" key="1">
    <source>
        <dbReference type="ARBA" id="ARBA00022729"/>
    </source>
</evidence>
<feature type="signal peptide" evidence="4">
    <location>
        <begin position="1"/>
        <end position="26"/>
    </location>
</feature>
<evidence type="ECO:0000313" key="5">
    <source>
        <dbReference type="EMBL" id="KAF8766411.1"/>
    </source>
</evidence>
<dbReference type="InterPro" id="IPR022271">
    <property type="entry name" value="Lipocalin_ApoD"/>
</dbReference>
<keyword evidence="1 4" id="KW-0732">Signal</keyword>
<dbReference type="SUPFAM" id="SSF50814">
    <property type="entry name" value="Lipocalins"/>
    <property type="match status" value="1"/>
</dbReference>
<gene>
    <name evidence="5" type="ORF">HNY73_019476</name>
</gene>
<dbReference type="PROSITE" id="PS00213">
    <property type="entry name" value="LIPOCALIN"/>
    <property type="match status" value="1"/>
</dbReference>
<proteinExistence type="inferred from homology"/>
<evidence type="ECO:0000313" key="6">
    <source>
        <dbReference type="Proteomes" id="UP000807504"/>
    </source>
</evidence>
<feature type="chain" id="PRO_5035981087" evidence="4">
    <location>
        <begin position="27"/>
        <end position="210"/>
    </location>
</feature>
<organism evidence="5 6">
    <name type="scientific">Argiope bruennichi</name>
    <name type="common">Wasp spider</name>
    <name type="synonym">Aranea bruennichi</name>
    <dbReference type="NCBI Taxonomy" id="94029"/>
    <lineage>
        <taxon>Eukaryota</taxon>
        <taxon>Metazoa</taxon>
        <taxon>Ecdysozoa</taxon>
        <taxon>Arthropoda</taxon>
        <taxon>Chelicerata</taxon>
        <taxon>Arachnida</taxon>
        <taxon>Araneae</taxon>
        <taxon>Araneomorphae</taxon>
        <taxon>Entelegynae</taxon>
        <taxon>Araneoidea</taxon>
        <taxon>Araneidae</taxon>
        <taxon>Argiope</taxon>
    </lineage>
</organism>
<reference evidence="5" key="2">
    <citation type="submission" date="2020-06" db="EMBL/GenBank/DDBJ databases">
        <authorList>
            <person name="Sheffer M."/>
        </authorList>
    </citation>
    <scope>NUCLEOTIDE SEQUENCE</scope>
</reference>
<keyword evidence="2" id="KW-0446">Lipid-binding</keyword>
<dbReference type="InterPro" id="IPR002969">
    <property type="entry name" value="ApolipopD"/>
</dbReference>
<dbReference type="GO" id="GO:0006629">
    <property type="term" value="P:lipid metabolic process"/>
    <property type="evidence" value="ECO:0007669"/>
    <property type="project" value="TreeGrafter"/>
</dbReference>
<dbReference type="InterPro" id="IPR012674">
    <property type="entry name" value="Calycin"/>
</dbReference>
<dbReference type="GO" id="GO:0005737">
    <property type="term" value="C:cytoplasm"/>
    <property type="evidence" value="ECO:0007669"/>
    <property type="project" value="TreeGrafter"/>
</dbReference>
<evidence type="ECO:0000256" key="4">
    <source>
        <dbReference type="PIRNR" id="PIRNR036893"/>
    </source>
</evidence>
<dbReference type="PIRSF" id="PIRSF036893">
    <property type="entry name" value="Lipocalin_ApoD"/>
    <property type="match status" value="1"/>
</dbReference>
<dbReference type="GO" id="GO:0042246">
    <property type="term" value="P:tissue regeneration"/>
    <property type="evidence" value="ECO:0007669"/>
    <property type="project" value="InterPro"/>
</dbReference>
<dbReference type="GO" id="GO:0008289">
    <property type="term" value="F:lipid binding"/>
    <property type="evidence" value="ECO:0007669"/>
    <property type="project" value="UniProtKB-KW"/>
</dbReference>
<dbReference type="PRINTS" id="PR01219">
    <property type="entry name" value="APOLIPOPROTD"/>
</dbReference>
<dbReference type="Proteomes" id="UP000807504">
    <property type="component" value="Unassembled WGS sequence"/>
</dbReference>
<dbReference type="OMA" id="EDMKNPA"/>
<dbReference type="PANTHER" id="PTHR10612">
    <property type="entry name" value="APOLIPOPROTEIN D"/>
    <property type="match status" value="1"/>
</dbReference>
<reference evidence="5" key="1">
    <citation type="journal article" date="2020" name="bioRxiv">
        <title>Chromosome-level reference genome of the European wasp spider Argiope bruennichi: a resource for studies on range expansion and evolutionary adaptation.</title>
        <authorList>
            <person name="Sheffer M.M."/>
            <person name="Hoppe A."/>
            <person name="Krehenwinkel H."/>
            <person name="Uhl G."/>
            <person name="Kuss A.W."/>
            <person name="Jensen L."/>
            <person name="Jensen C."/>
            <person name="Gillespie R.G."/>
            <person name="Hoff K.J."/>
            <person name="Prost S."/>
        </authorList>
    </citation>
    <scope>NUCLEOTIDE SEQUENCE</scope>
</reference>
<dbReference type="GO" id="GO:0000302">
    <property type="term" value="P:response to reactive oxygen species"/>
    <property type="evidence" value="ECO:0007669"/>
    <property type="project" value="TreeGrafter"/>
</dbReference>
<sequence>MAGHRNCHFVTGAAIFYAFLVCYVHAQTLLLGACPSPPMQSNFSAQDFLGRWYEVERTFVMAEIGWRCISVDYREESGRIRVETASAIPFRRSMTAVATFTPNSPARIILRGEGSLPTQSTNYVLMSDYENYAVVWSCRNVDPPLPISGLDFLRNLSHTENLWILSRKRTLDADVREKIYGFLDTNAITRRTLRPVPQDNCQETSSVTPS</sequence>
<dbReference type="GO" id="GO:0006869">
    <property type="term" value="P:lipid transport"/>
    <property type="evidence" value="ECO:0007669"/>
    <property type="project" value="InterPro"/>
</dbReference>
<comment type="caution">
    <text evidence="5">The sequence shown here is derived from an EMBL/GenBank/DDBJ whole genome shotgun (WGS) entry which is preliminary data.</text>
</comment>
<evidence type="ECO:0000256" key="3">
    <source>
        <dbReference type="ARBA" id="ARBA00023180"/>
    </source>
</evidence>
<name>A0A8T0E7G3_ARGBR</name>
<evidence type="ECO:0000256" key="2">
    <source>
        <dbReference type="ARBA" id="ARBA00023121"/>
    </source>
</evidence>
<dbReference type="EMBL" id="JABXBU010002230">
    <property type="protein sequence ID" value="KAF8766411.1"/>
    <property type="molecule type" value="Genomic_DNA"/>
</dbReference>
<dbReference type="PANTHER" id="PTHR10612:SF34">
    <property type="entry name" value="APOLIPOPROTEIN D"/>
    <property type="match status" value="1"/>
</dbReference>
<keyword evidence="3" id="KW-0325">Glycoprotein</keyword>
<comment type="similarity">
    <text evidence="4">Belongs to the calycin superfamily. Lipocalin family.</text>
</comment>
<dbReference type="AlphaFoldDB" id="A0A8T0E7G3"/>
<protein>
    <submittedName>
        <fullName evidence="5">Apolipoprotein D like protein</fullName>
    </submittedName>
</protein>
<keyword evidence="6" id="KW-1185">Reference proteome</keyword>
<dbReference type="PROSITE" id="PS51257">
    <property type="entry name" value="PROKAR_LIPOPROTEIN"/>
    <property type="match status" value="1"/>
</dbReference>
<dbReference type="Gene3D" id="2.40.128.20">
    <property type="match status" value="1"/>
</dbReference>
<accession>A0A8T0E7G3</accession>
<dbReference type="GO" id="GO:0007420">
    <property type="term" value="P:brain development"/>
    <property type="evidence" value="ECO:0007669"/>
    <property type="project" value="InterPro"/>
</dbReference>